<organism evidence="2 3">
    <name type="scientific">Variovorax gossypii</name>
    <dbReference type="NCBI Taxonomy" id="1679495"/>
    <lineage>
        <taxon>Bacteria</taxon>
        <taxon>Pseudomonadati</taxon>
        <taxon>Pseudomonadota</taxon>
        <taxon>Betaproteobacteria</taxon>
        <taxon>Burkholderiales</taxon>
        <taxon>Comamonadaceae</taxon>
        <taxon>Variovorax</taxon>
    </lineage>
</organism>
<dbReference type="Pfam" id="PF05136">
    <property type="entry name" value="Phage_portal_2"/>
    <property type="match status" value="1"/>
</dbReference>
<dbReference type="RefSeq" id="WP_126471489.1">
    <property type="nucleotide sequence ID" value="NZ_RXOE01000003.1"/>
</dbReference>
<comment type="caution">
    <text evidence="2">The sequence shown here is derived from an EMBL/GenBank/DDBJ whole genome shotgun (WGS) entry which is preliminary data.</text>
</comment>
<dbReference type="AlphaFoldDB" id="A0A431TKS0"/>
<keyword evidence="1" id="KW-0175">Coiled coil</keyword>
<dbReference type="EMBL" id="RXOE01000003">
    <property type="protein sequence ID" value="RTQ33957.1"/>
    <property type="molecule type" value="Genomic_DNA"/>
</dbReference>
<dbReference type="NCBIfam" id="TIGR01539">
    <property type="entry name" value="portal_lambda"/>
    <property type="match status" value="1"/>
</dbReference>
<sequence>MKTPAFLHRVFGGKFAAKKTQVRRFQAARIDRLSADWIATYSSINEELRGDLDRLRARGRELRNNNDYARKFCGMVETNMVGPAGFVMQARSENAPGKADKLANDAIEAAFVRWQAVCDVTGRQSLRDMCETLVGGLPSDGEFLVRLVRGPDAGNEFNFALQLIDVDRIDTTFNGIEPSTGNTVIMGVEVNAWRRTVAIHIFEAHPNDGPRTSRRRVRLPAEDVIHGFKVERAEQVRGIPWMAPGMLSLHHLGGFMLAAVLAAEHGANHFGFFTQNNDATPGVLPVGQHEEGEGGEAITTSQPGVYDTLPPGYDFKPHESKYPNEVFGPFVKTALQRVASGWRVSYHALANDLEGVNFFSIRSGTLDERDRWSSDQQWFIDILLKRVRSEWLVMSLLSNAITMPTGSPLPAAKVAKFAPHDWLGRRWEWVDPLKDMNARIAGVGAGLVAPQDLSAQMGRDFYDTMLKIKEAQDLAQQLGIVLPAYAASWPARQCVWRSR</sequence>
<protein>
    <submittedName>
        <fullName evidence="2">Phage portal protein</fullName>
    </submittedName>
</protein>
<proteinExistence type="predicted"/>
<keyword evidence="3" id="KW-1185">Reference proteome</keyword>
<evidence type="ECO:0000256" key="1">
    <source>
        <dbReference type="SAM" id="Coils"/>
    </source>
</evidence>
<evidence type="ECO:0000313" key="2">
    <source>
        <dbReference type="EMBL" id="RTQ33957.1"/>
    </source>
</evidence>
<dbReference type="InterPro" id="IPR006429">
    <property type="entry name" value="Phage_lambda_portal"/>
</dbReference>
<evidence type="ECO:0000313" key="3">
    <source>
        <dbReference type="Proteomes" id="UP000267418"/>
    </source>
</evidence>
<accession>A0A431TKS0</accession>
<dbReference type="GO" id="GO:0019068">
    <property type="term" value="P:virion assembly"/>
    <property type="evidence" value="ECO:0007669"/>
    <property type="project" value="InterPro"/>
</dbReference>
<dbReference type="OrthoDB" id="622132at2"/>
<name>A0A431TKS0_9BURK</name>
<dbReference type="GO" id="GO:0005198">
    <property type="term" value="F:structural molecule activity"/>
    <property type="evidence" value="ECO:0007669"/>
    <property type="project" value="InterPro"/>
</dbReference>
<feature type="coiled-coil region" evidence="1">
    <location>
        <begin position="38"/>
        <end position="65"/>
    </location>
</feature>
<reference evidence="2 3" key="1">
    <citation type="submission" date="2018-12" db="EMBL/GenBank/DDBJ databases">
        <title>The genome of Variovorax gossypii DSM 100435.</title>
        <authorList>
            <person name="Gao J."/>
            <person name="Sun J."/>
        </authorList>
    </citation>
    <scope>NUCLEOTIDE SEQUENCE [LARGE SCALE GENOMIC DNA]</scope>
    <source>
        <strain evidence="2 3">DSM 100435</strain>
    </source>
</reference>
<gene>
    <name evidence="2" type="ORF">EJP69_16500</name>
</gene>
<dbReference type="Proteomes" id="UP000267418">
    <property type="component" value="Unassembled WGS sequence"/>
</dbReference>